<dbReference type="SUPFAM" id="SSF55174">
    <property type="entry name" value="Alpha-L RNA-binding motif"/>
    <property type="match status" value="1"/>
</dbReference>
<keyword evidence="6 12" id="KW-0949">S-adenosyl-L-methionine</keyword>
<comment type="caution">
    <text evidence="16">The sequence shown here is derived from an EMBL/GenBank/DDBJ whole genome shotgun (WGS) entry which is preliminary data.</text>
</comment>
<dbReference type="CDD" id="cd02440">
    <property type="entry name" value="AdoMet_MTases"/>
    <property type="match status" value="2"/>
</dbReference>
<dbReference type="Proteomes" id="UP001642464">
    <property type="component" value="Unassembled WGS sequence"/>
</dbReference>
<dbReference type="PANTHER" id="PTHR43322">
    <property type="entry name" value="1-D-DEOXYXYLULOSE 5-PHOSPHATE SYNTHASE-RELATED"/>
    <property type="match status" value="1"/>
</dbReference>
<dbReference type="Pfam" id="PF13292">
    <property type="entry name" value="DXP_synthase_N"/>
    <property type="match status" value="1"/>
</dbReference>
<evidence type="ECO:0000256" key="1">
    <source>
        <dbReference type="ARBA" id="ARBA00001946"/>
    </source>
</evidence>
<evidence type="ECO:0000256" key="11">
    <source>
        <dbReference type="PROSITE-ProRule" id="PRU00182"/>
    </source>
</evidence>
<dbReference type="InterPro" id="IPR036986">
    <property type="entry name" value="S4_RNA-bd_sf"/>
</dbReference>
<evidence type="ECO:0000259" key="15">
    <source>
        <dbReference type="Pfam" id="PF02780"/>
    </source>
</evidence>
<keyword evidence="17" id="KW-1185">Reference proteome</keyword>
<dbReference type="Pfam" id="PF05958">
    <property type="entry name" value="tRNA_U5-meth_tr"/>
    <property type="match status" value="1"/>
</dbReference>
<keyword evidence="5 12" id="KW-0808">Transferase</keyword>
<dbReference type="SUPFAM" id="SSF52922">
    <property type="entry name" value="TK C-terminal domain-like"/>
    <property type="match status" value="1"/>
</dbReference>
<name>A0ABP0LJT7_9DINO</name>
<dbReference type="PROSITE" id="PS00801">
    <property type="entry name" value="TRANSKETOLASE_1"/>
    <property type="match status" value="1"/>
</dbReference>
<feature type="active site" evidence="13">
    <location>
        <position position="957"/>
    </location>
</feature>
<dbReference type="Gene3D" id="3.40.50.970">
    <property type="match status" value="1"/>
</dbReference>
<dbReference type="SUPFAM" id="SSF52518">
    <property type="entry name" value="Thiamin diphosphate-binding fold (THDP-binding)"/>
    <property type="match status" value="1"/>
</dbReference>
<evidence type="ECO:0000256" key="12">
    <source>
        <dbReference type="PROSITE-ProRule" id="PRU01024"/>
    </source>
</evidence>
<organism evidence="16 17">
    <name type="scientific">Durusdinium trenchii</name>
    <dbReference type="NCBI Taxonomy" id="1381693"/>
    <lineage>
        <taxon>Eukaryota</taxon>
        <taxon>Sar</taxon>
        <taxon>Alveolata</taxon>
        <taxon>Dinophyceae</taxon>
        <taxon>Suessiales</taxon>
        <taxon>Symbiodiniaceae</taxon>
        <taxon>Durusdinium</taxon>
    </lineage>
</organism>
<dbReference type="InterPro" id="IPR029061">
    <property type="entry name" value="THDP-binding"/>
</dbReference>
<dbReference type="Gene3D" id="2.40.50.1070">
    <property type="match status" value="1"/>
</dbReference>
<keyword evidence="4 12" id="KW-0489">Methyltransferase</keyword>
<sequence length="1000" mass="106833">MTVETPLLDTVNTPAELRKLDKSQLRQLADELRTEMIDAVSVTGGHLGSGLGVVELTTAIHYVFNTPDDRLVWDVGHQCYPHKILTERRDRIRTLRQGGGLSGFTKRSESEYDPFGAAHAATSISAATGFAEASRHLNKDTTSIAVIGDGSMSAGMAYEGLNNAGHLKSKMVVILNDNDMSIAPPVGAMSAYLARASSSGVYQGFRRFSKQLSKRLPRMVYEKLAKAEEYGRGMVAGGDEAELMHMTATAVAYDEGPIAFRYPRGEGVGVDLPDRGKVLEIGKGRIVREGTKVALLAYGGRLAEALKAADTLETQGLSTTVADARFAKPLDHELIMQLVKNHEVLITIEEGSVGGFGAFVLHYLAEQGALDGGLKIRTMTLPDIFQDQDSPAKMYDAAQLNALVDMNAFASRARAQAAIAAGLVKVDGAVAVKSSQKVLSGADIQIDGDVHPFVSRGGVKLDDALRSMEIDPAGKVCLDLGASTGGFSDVLLSRGAAKIYAVDVGRGQLHDKIASDPRVVNLEKTHAKDLSAALILDAIDIIVCDVSFISLKKALPPALALAAPGASFCLAQRKRFKARRPARLRPVRKARLRIETIGARGDGVADFNGAQVYVPYTASGDVVEASLSGNRGMIETLLEKSAHRVNAPCMHFGQCGGCALQHLDDVYYRTWKRRLVVNALTRQGFDEAVVAPLVSCTPESRRRARFAIRKTAAGLVFGFNKRSSDRIVDIERCLIIDPALQQKMDGLRRLAAATPHHWRVFDMAVSLCDNGVDVTFSGGDAEDSLSVQEASLMTTAAETADVIRVSIEDAPVVVFAEPQVSLGGFPVMLPPGAFLQASREGEAALVKIVRGCAADARRVADLFSGVGTFTLPLATGAPVDAVDSDKAAIGALDAALRRQRPPHPVTAKARNLFDRPLMASELREYDCIVFDPPRAGAEAQAVEIAASSTPLVIGVSCNPVSFARDAAILRSGGYALSQVTPVDQFVYAPHVELVGIFTKG</sequence>
<accession>A0ABP0LJT7</accession>
<gene>
    <name evidence="16" type="ORF">SCF082_LOCUS23088</name>
</gene>
<dbReference type="SUPFAM" id="SSF53335">
    <property type="entry name" value="S-adenosyl-L-methionine-dependent methyltransferases"/>
    <property type="match status" value="2"/>
</dbReference>
<evidence type="ECO:0000256" key="5">
    <source>
        <dbReference type="ARBA" id="ARBA00022679"/>
    </source>
</evidence>
<dbReference type="Pfam" id="PF01728">
    <property type="entry name" value="FtsJ"/>
    <property type="match status" value="1"/>
</dbReference>
<dbReference type="InterPro" id="IPR005477">
    <property type="entry name" value="Dxylulose-5-P_synthase"/>
</dbReference>
<dbReference type="PROSITE" id="PS01230">
    <property type="entry name" value="TRMA_1"/>
    <property type="match status" value="1"/>
</dbReference>
<comment type="cofactor">
    <cofactor evidence="1">
        <name>Mg(2+)</name>
        <dbReference type="ChEBI" id="CHEBI:18420"/>
    </cofactor>
</comment>
<keyword evidence="9" id="KW-0786">Thiamine pyrophosphate</keyword>
<proteinExistence type="inferred from homology"/>
<evidence type="ECO:0000256" key="10">
    <source>
        <dbReference type="ARBA" id="ARBA00029460"/>
    </source>
</evidence>
<comment type="similarity">
    <text evidence="12">Belongs to the class I-like SAM-binding methyltransferase superfamily. RNA M5U methyltransferase family.</text>
</comment>
<dbReference type="InterPro" id="IPR009014">
    <property type="entry name" value="Transketo_C/PFOR_II"/>
</dbReference>
<dbReference type="Gene3D" id="3.40.50.920">
    <property type="match status" value="1"/>
</dbReference>
<evidence type="ECO:0000256" key="9">
    <source>
        <dbReference type="ARBA" id="ARBA00023052"/>
    </source>
</evidence>
<feature type="domain" description="Ribosomal RNA methyltransferase FtsJ" evidence="14">
    <location>
        <begin position="453"/>
        <end position="561"/>
    </location>
</feature>
<keyword evidence="11" id="KW-0694">RNA-binding</keyword>
<dbReference type="InterPro" id="IPR002877">
    <property type="entry name" value="RNA_MeTrfase_FtsJ_dom"/>
</dbReference>
<reference evidence="16 17" key="1">
    <citation type="submission" date="2024-02" db="EMBL/GenBank/DDBJ databases">
        <authorList>
            <person name="Chen Y."/>
            <person name="Shah S."/>
            <person name="Dougan E. K."/>
            <person name="Thang M."/>
            <person name="Chan C."/>
        </authorList>
    </citation>
    <scope>NUCLEOTIDE SEQUENCE [LARGE SCALE GENOMIC DNA]</scope>
</reference>
<dbReference type="InterPro" id="IPR030390">
    <property type="entry name" value="MeTrfase_TrmA_AS"/>
</dbReference>
<feature type="binding site" evidence="12">
    <location>
        <position position="863"/>
    </location>
    <ligand>
        <name>S-adenosyl-L-methionine</name>
        <dbReference type="ChEBI" id="CHEBI:59789"/>
    </ligand>
</feature>
<dbReference type="PANTHER" id="PTHR43322:SF5">
    <property type="entry name" value="1-DEOXY-D-XYLULOSE-5-PHOSPHATE SYNTHASE, CHLOROPLASTIC"/>
    <property type="match status" value="1"/>
</dbReference>
<feature type="binding site" evidence="12">
    <location>
        <position position="883"/>
    </location>
    <ligand>
        <name>S-adenosyl-L-methionine</name>
        <dbReference type="ChEBI" id="CHEBI:59789"/>
    </ligand>
</feature>
<evidence type="ECO:0000259" key="14">
    <source>
        <dbReference type="Pfam" id="PF01728"/>
    </source>
</evidence>
<dbReference type="EMBL" id="CAXAMM010016668">
    <property type="protein sequence ID" value="CAK9039465.1"/>
    <property type="molecule type" value="Genomic_DNA"/>
</dbReference>
<evidence type="ECO:0000256" key="13">
    <source>
        <dbReference type="PROSITE-ProRule" id="PRU10015"/>
    </source>
</evidence>
<keyword evidence="8" id="KW-0460">Magnesium</keyword>
<dbReference type="PROSITE" id="PS50889">
    <property type="entry name" value="S4"/>
    <property type="match status" value="1"/>
</dbReference>
<dbReference type="Pfam" id="PF02780">
    <property type="entry name" value="Transketolase_C"/>
    <property type="match status" value="1"/>
</dbReference>
<evidence type="ECO:0000313" key="17">
    <source>
        <dbReference type="Proteomes" id="UP001642464"/>
    </source>
</evidence>
<evidence type="ECO:0000256" key="2">
    <source>
        <dbReference type="ARBA" id="ARBA00001964"/>
    </source>
</evidence>
<protein>
    <submittedName>
        <fullName evidence="16">1-deoxy-D-xylulose-5-phosphate synthase (1-deoxyxylulose-5-phosphate synthase) (DXP synthase) (DXPS)</fullName>
    </submittedName>
</protein>
<dbReference type="Gene3D" id="3.40.50.150">
    <property type="entry name" value="Vaccinia Virus protein VP39"/>
    <property type="match status" value="2"/>
</dbReference>
<dbReference type="InterPro" id="IPR029063">
    <property type="entry name" value="SAM-dependent_MTases_sf"/>
</dbReference>
<comment type="cofactor">
    <cofactor evidence="2">
        <name>thiamine diphosphate</name>
        <dbReference type="ChEBI" id="CHEBI:58937"/>
    </cofactor>
</comment>
<keyword evidence="7" id="KW-0479">Metal-binding</keyword>
<evidence type="ECO:0000313" key="16">
    <source>
        <dbReference type="EMBL" id="CAK9039465.1"/>
    </source>
</evidence>
<evidence type="ECO:0000256" key="8">
    <source>
        <dbReference type="ARBA" id="ARBA00022842"/>
    </source>
</evidence>
<evidence type="ECO:0000256" key="7">
    <source>
        <dbReference type="ARBA" id="ARBA00022723"/>
    </source>
</evidence>
<dbReference type="InterPro" id="IPR010280">
    <property type="entry name" value="U5_MeTrfase_fam"/>
</dbReference>
<comment type="subunit">
    <text evidence="3">Homodimer.</text>
</comment>
<comment type="similarity">
    <text evidence="10">Belongs to the TlyA family.</text>
</comment>
<dbReference type="PROSITE" id="PS51687">
    <property type="entry name" value="SAM_MT_RNA_M5U"/>
    <property type="match status" value="1"/>
</dbReference>
<feature type="binding site" evidence="12">
    <location>
        <position position="836"/>
    </location>
    <ligand>
        <name>S-adenosyl-L-methionine</name>
        <dbReference type="ChEBI" id="CHEBI:59789"/>
    </ligand>
</feature>
<dbReference type="InterPro" id="IPR033248">
    <property type="entry name" value="Transketolase_C"/>
</dbReference>
<feature type="domain" description="Transketolase C-terminal" evidence="15">
    <location>
        <begin position="282"/>
        <end position="401"/>
    </location>
</feature>
<feature type="active site" description="Nucleophile" evidence="12">
    <location>
        <position position="957"/>
    </location>
</feature>
<dbReference type="CDD" id="cd02007">
    <property type="entry name" value="TPP_DXS"/>
    <property type="match status" value="1"/>
</dbReference>
<evidence type="ECO:0000256" key="3">
    <source>
        <dbReference type="ARBA" id="ARBA00011738"/>
    </source>
</evidence>
<evidence type="ECO:0000256" key="4">
    <source>
        <dbReference type="ARBA" id="ARBA00022603"/>
    </source>
</evidence>
<dbReference type="InterPro" id="IPR049557">
    <property type="entry name" value="Transketolase_CS"/>
</dbReference>
<dbReference type="Gene3D" id="3.10.290.10">
    <property type="entry name" value="RNA-binding S4 domain"/>
    <property type="match status" value="1"/>
</dbReference>
<evidence type="ECO:0000256" key="6">
    <source>
        <dbReference type="ARBA" id="ARBA00022691"/>
    </source>
</evidence>
<feature type="binding site" evidence="12">
    <location>
        <position position="931"/>
    </location>
    <ligand>
        <name>S-adenosyl-L-methionine</name>
        <dbReference type="ChEBI" id="CHEBI:59789"/>
    </ligand>
</feature>